<reference evidence="1 3" key="1">
    <citation type="submission" date="2018-10" db="EMBL/GenBank/DDBJ databases">
        <title>Characterization and genome analysis of a novel bacterium Sphingobium yanoikuyae SJTF8 capable of degrading PAHs.</title>
        <authorList>
            <person name="Yin C."/>
            <person name="Xiong W."/>
            <person name="Liang R."/>
        </authorList>
    </citation>
    <scope>NUCLEOTIDE SEQUENCE [LARGE SCALE GENOMIC DNA]</scope>
    <source>
        <strain evidence="1 3">SJTF8</strain>
    </source>
</reference>
<evidence type="ECO:0000313" key="2">
    <source>
        <dbReference type="EMBL" id="QNG48570.1"/>
    </source>
</evidence>
<name>A0A3G2UT15_SPHYA</name>
<evidence type="ECO:0000313" key="4">
    <source>
        <dbReference type="Proteomes" id="UP000515377"/>
    </source>
</evidence>
<proteinExistence type="predicted"/>
<dbReference type="AlphaFoldDB" id="A0A3G2UT15"/>
<evidence type="ECO:0000313" key="3">
    <source>
        <dbReference type="Proteomes" id="UP000280708"/>
    </source>
</evidence>
<sequence length="112" mass="13321">MRPIDAIGRGDEQRPATSIFEAALWRYSIKVTCCCNKSVTFEPLGLWWRFRRKGWSDDFRDGVRHIYCQDCTEGLGRKIRPLRMETTSEPPRITYPLPDEREWRRAVHQHRG</sequence>
<organism evidence="1 3">
    <name type="scientific">Sphingobium yanoikuyae</name>
    <name type="common">Sphingomonas yanoikuyae</name>
    <dbReference type="NCBI Taxonomy" id="13690"/>
    <lineage>
        <taxon>Bacteria</taxon>
        <taxon>Pseudomonadati</taxon>
        <taxon>Pseudomonadota</taxon>
        <taxon>Alphaproteobacteria</taxon>
        <taxon>Sphingomonadales</taxon>
        <taxon>Sphingomonadaceae</taxon>
        <taxon>Sphingobium</taxon>
    </lineage>
</organism>
<protein>
    <submittedName>
        <fullName evidence="1">Uncharacterized protein</fullName>
    </submittedName>
</protein>
<dbReference type="EMBL" id="CP060122">
    <property type="protein sequence ID" value="QNG48570.1"/>
    <property type="molecule type" value="Genomic_DNA"/>
</dbReference>
<dbReference type="EMBL" id="CP033230">
    <property type="protein sequence ID" value="AYO77298.1"/>
    <property type="molecule type" value="Genomic_DNA"/>
</dbReference>
<gene>
    <name evidence="1" type="ORF">EBF16_10615</name>
    <name evidence="2" type="ORF">H3V42_14220</name>
</gene>
<evidence type="ECO:0000313" key="1">
    <source>
        <dbReference type="EMBL" id="AYO77298.1"/>
    </source>
</evidence>
<dbReference type="RefSeq" id="WP_069338043.1">
    <property type="nucleotide sequence ID" value="NZ_CP033230.1"/>
</dbReference>
<reference evidence="2 4" key="2">
    <citation type="submission" date="2020-07" db="EMBL/GenBank/DDBJ databases">
        <title>Whole genome sequence of Sphingobium yanoikuyae A3.</title>
        <authorList>
            <person name="Han S.-S."/>
        </authorList>
    </citation>
    <scope>NUCLEOTIDE SEQUENCE [LARGE SCALE GENOMIC DNA]</scope>
    <source>
        <strain evidence="2 4">A3</strain>
    </source>
</reference>
<dbReference type="Proteomes" id="UP000515377">
    <property type="component" value="Chromosome"/>
</dbReference>
<dbReference type="Proteomes" id="UP000280708">
    <property type="component" value="Chromosome"/>
</dbReference>
<accession>A0A3G2UT15</accession>